<accession>A0A8B2NQG2</accession>
<keyword evidence="4" id="KW-1185">Reference proteome</keyword>
<comment type="caution">
    <text evidence="3">The sequence shown here is derived from an EMBL/GenBank/DDBJ whole genome shotgun (WGS) entry which is preliminary data.</text>
</comment>
<dbReference type="Proteomes" id="UP000249590">
    <property type="component" value="Unassembled WGS sequence"/>
</dbReference>
<keyword evidence="2" id="KW-0812">Transmembrane</keyword>
<dbReference type="AlphaFoldDB" id="A0A8B2NQG2"/>
<feature type="region of interest" description="Disordered" evidence="1">
    <location>
        <begin position="190"/>
        <end position="221"/>
    </location>
</feature>
<name>A0A8B2NQG2_9HYPH</name>
<keyword evidence="2" id="KW-0472">Membrane</keyword>
<evidence type="ECO:0000256" key="1">
    <source>
        <dbReference type="SAM" id="MobiDB-lite"/>
    </source>
</evidence>
<dbReference type="EMBL" id="QHHQ01000007">
    <property type="protein sequence ID" value="RAH98265.1"/>
    <property type="molecule type" value="Genomic_DNA"/>
</dbReference>
<reference evidence="3 4" key="1">
    <citation type="submission" date="2018-05" db="EMBL/GenBank/DDBJ databases">
        <title>Acuticoccus sediminis sp. nov., isolated from deep-sea sediment of Indian Ocean.</title>
        <authorList>
            <person name="Liu X."/>
            <person name="Lai Q."/>
            <person name="Du Y."/>
            <person name="Sun F."/>
            <person name="Zhang X."/>
            <person name="Wang S."/>
            <person name="Shao Z."/>
        </authorList>
    </citation>
    <scope>NUCLEOTIDE SEQUENCE [LARGE SCALE GENOMIC DNA]</scope>
    <source>
        <strain evidence="3 4">PTG4-2</strain>
    </source>
</reference>
<evidence type="ECO:0000313" key="4">
    <source>
        <dbReference type="Proteomes" id="UP000249590"/>
    </source>
</evidence>
<keyword evidence="2" id="KW-1133">Transmembrane helix</keyword>
<feature type="compositionally biased region" description="Low complexity" evidence="1">
    <location>
        <begin position="198"/>
        <end position="221"/>
    </location>
</feature>
<evidence type="ECO:0000313" key="3">
    <source>
        <dbReference type="EMBL" id="RAH98265.1"/>
    </source>
</evidence>
<dbReference type="RefSeq" id="WP_111351062.1">
    <property type="nucleotide sequence ID" value="NZ_JAIWKD010000005.1"/>
</dbReference>
<sequence length="221" mass="23951">MPGGLAITYAGRHAKGARRVAPGRSVSAAADRPTSPPLAKRALRLALALCLGLAVFVSCILAISVAHADDKPSLWRSLDAEDLRQRFVGSTIEGVYSDGEAFSEELKADMTTFYRDQDEATDGQYELKGEFICFAYPVPIDTGCFRVWQRSANCYDMYIAEDQGFPSVGLYQRMVGTGWDSRFWRSDEAPTCPGEQLARAPAAAPHQMARAPAPARGGPAT</sequence>
<feature type="transmembrane region" description="Helical" evidence="2">
    <location>
        <begin position="45"/>
        <end position="66"/>
    </location>
</feature>
<gene>
    <name evidence="3" type="ORF">DLJ53_26510</name>
</gene>
<organism evidence="3 4">
    <name type="scientific">Acuticoccus sediminis</name>
    <dbReference type="NCBI Taxonomy" id="2184697"/>
    <lineage>
        <taxon>Bacteria</taxon>
        <taxon>Pseudomonadati</taxon>
        <taxon>Pseudomonadota</taxon>
        <taxon>Alphaproteobacteria</taxon>
        <taxon>Hyphomicrobiales</taxon>
        <taxon>Amorphaceae</taxon>
        <taxon>Acuticoccus</taxon>
    </lineage>
</organism>
<protein>
    <submittedName>
        <fullName evidence="3">Uncharacterized protein</fullName>
    </submittedName>
</protein>
<evidence type="ECO:0000256" key="2">
    <source>
        <dbReference type="SAM" id="Phobius"/>
    </source>
</evidence>
<proteinExistence type="predicted"/>
<dbReference type="OrthoDB" id="7932891at2"/>